<dbReference type="Proteomes" id="UP000683360">
    <property type="component" value="Unassembled WGS sequence"/>
</dbReference>
<dbReference type="GO" id="GO:0005634">
    <property type="term" value="C:nucleus"/>
    <property type="evidence" value="ECO:0007669"/>
    <property type="project" value="TreeGrafter"/>
</dbReference>
<accession>A0A8S3V8F2</accession>
<evidence type="ECO:0000313" key="3">
    <source>
        <dbReference type="EMBL" id="CAG2252758.1"/>
    </source>
</evidence>
<dbReference type="PANTHER" id="PTHR45751">
    <property type="entry name" value="COPINE FAMILY PROTEIN 1"/>
    <property type="match status" value="1"/>
</dbReference>
<gene>
    <name evidence="3" type="ORF">MEDL_64332</name>
</gene>
<feature type="transmembrane region" description="Helical" evidence="1">
    <location>
        <begin position="6"/>
        <end position="24"/>
    </location>
</feature>
<name>A0A8S3V8F2_MYTED</name>
<dbReference type="EMBL" id="CAJPWZ010003132">
    <property type="protein sequence ID" value="CAG2252758.1"/>
    <property type="molecule type" value="Genomic_DNA"/>
</dbReference>
<dbReference type="GO" id="GO:0016567">
    <property type="term" value="P:protein ubiquitination"/>
    <property type="evidence" value="ECO:0007669"/>
    <property type="project" value="TreeGrafter"/>
</dbReference>
<feature type="domain" description="Copine C-terminal" evidence="2">
    <location>
        <begin position="120"/>
        <end position="162"/>
    </location>
</feature>
<dbReference type="InterPro" id="IPR052079">
    <property type="entry name" value="E3_ligase/Copine_domain"/>
</dbReference>
<feature type="domain" description="Copine C-terminal" evidence="2">
    <location>
        <begin position="175"/>
        <end position="275"/>
    </location>
</feature>
<dbReference type="GO" id="GO:0061630">
    <property type="term" value="F:ubiquitin protein ligase activity"/>
    <property type="evidence" value="ECO:0007669"/>
    <property type="project" value="UniProtKB-EC"/>
</dbReference>
<keyword evidence="3" id="KW-0012">Acyltransferase</keyword>
<dbReference type="OrthoDB" id="5855668at2759"/>
<evidence type="ECO:0000256" key="1">
    <source>
        <dbReference type="SAM" id="Phobius"/>
    </source>
</evidence>
<dbReference type="AlphaFoldDB" id="A0A8S3V8F2"/>
<evidence type="ECO:0000259" key="2">
    <source>
        <dbReference type="Pfam" id="PF07002"/>
    </source>
</evidence>
<dbReference type="InterPro" id="IPR036465">
    <property type="entry name" value="vWFA_dom_sf"/>
</dbReference>
<sequence>MEFISIIIFGGIVFLIWYFCGGSSNQSKRATDKNNSSTNKLYPDLSNLQKSKASMQQNSVWNMFGGGGSDYNAILDKFTSLEEVQNAIRQAGLESCNLIFGIDFTVSNLHQGRITFGGNSLHAIEPRFMNPYQQVICILGETLEPFDDDGIIPAFDLGMHLQRIDQSFHLGLRVTAMYHILVIVADGQVTNERETIDAIVEASRWPLSIVMVGVGDGPWETMEEFDDRIPARKFDNFQFVEFHKIMSTARNPQAAFALHALMEIPDQYKLVKKHGLLNF</sequence>
<organism evidence="3 4">
    <name type="scientific">Mytilus edulis</name>
    <name type="common">Blue mussel</name>
    <dbReference type="NCBI Taxonomy" id="6550"/>
    <lineage>
        <taxon>Eukaryota</taxon>
        <taxon>Metazoa</taxon>
        <taxon>Spiralia</taxon>
        <taxon>Lophotrochozoa</taxon>
        <taxon>Mollusca</taxon>
        <taxon>Bivalvia</taxon>
        <taxon>Autobranchia</taxon>
        <taxon>Pteriomorphia</taxon>
        <taxon>Mytilida</taxon>
        <taxon>Mytiloidea</taxon>
        <taxon>Mytilidae</taxon>
        <taxon>Mytilinae</taxon>
        <taxon>Mytilus</taxon>
    </lineage>
</organism>
<dbReference type="SUPFAM" id="SSF53300">
    <property type="entry name" value="vWA-like"/>
    <property type="match status" value="1"/>
</dbReference>
<keyword evidence="1" id="KW-1133">Transmembrane helix</keyword>
<dbReference type="PANTHER" id="PTHR45751:SF11">
    <property type="entry name" value="COPINE FAMILY PROTEIN 2"/>
    <property type="match status" value="1"/>
</dbReference>
<dbReference type="Pfam" id="PF07002">
    <property type="entry name" value="Copine"/>
    <property type="match status" value="2"/>
</dbReference>
<keyword evidence="4" id="KW-1185">Reference proteome</keyword>
<dbReference type="InterPro" id="IPR010734">
    <property type="entry name" value="Copine_C"/>
</dbReference>
<keyword evidence="3" id="KW-0808">Transferase</keyword>
<reference evidence="3" key="1">
    <citation type="submission" date="2021-03" db="EMBL/GenBank/DDBJ databases">
        <authorList>
            <person name="Bekaert M."/>
        </authorList>
    </citation>
    <scope>NUCLEOTIDE SEQUENCE</scope>
</reference>
<keyword evidence="1" id="KW-0472">Membrane</keyword>
<evidence type="ECO:0000313" key="4">
    <source>
        <dbReference type="Proteomes" id="UP000683360"/>
    </source>
</evidence>
<dbReference type="EC" id="2.3.2.27" evidence="3"/>
<proteinExistence type="predicted"/>
<comment type="caution">
    <text evidence="3">The sequence shown here is derived from an EMBL/GenBank/DDBJ whole genome shotgun (WGS) entry which is preliminary data.</text>
</comment>
<protein>
    <submittedName>
        <fullName evidence="3">RGLG</fullName>
        <ecNumber evidence="3">2.3.2.27</ecNumber>
    </submittedName>
</protein>
<keyword evidence="1" id="KW-0812">Transmembrane</keyword>